<feature type="domain" description="Calicivirus coat protein" evidence="5">
    <location>
        <begin position="12"/>
        <end position="275"/>
    </location>
</feature>
<evidence type="ECO:0000259" key="5">
    <source>
        <dbReference type="Pfam" id="PF00915"/>
    </source>
</evidence>
<evidence type="ECO:0000256" key="3">
    <source>
        <dbReference type="ARBA" id="ARBA00022844"/>
    </source>
</evidence>
<dbReference type="SUPFAM" id="SSF88633">
    <property type="entry name" value="Positive stranded ssRNA viruses"/>
    <property type="match status" value="1"/>
</dbReference>
<sequence length="550" mass="60263" precursor="true">MKMASNDAAPSNDGAANLVPEANNEVMALEPVVGASIAAPVVGQQNIIDPWIRENFVQAPQGEFTVSPRNSPGEMLLNLELGPELNPYLSHLSRMYNGYAGGMQVQVVLAGNAFTAGKIIFAAVPPHFPVDNISAAQITMCPHVIVDVRQLEPVLLPLPDIRNRFFHYNQENTPRMRLVAMLYTPLRANSGEDVFTVSCRVLTRPAPDFEFTFLVPPTVESKTKPFTLPILTLGELSNSRFPAAIDMLYTDPNESIVVQPQNGRCTLDGTLQGTTQLVPTQICAFRGTLISQNARAADSPDSPQRARNHPLHVQVKNLDGTQYDPTDDIPAVLGAIDFKGTVFGVASQRDVSGTQEQGHYATRAHEAHIDTTDPKYAPKLGTILIKSESTDFTTSQPIRFTPVGMGDNNWRQWELPDYSGSLTLNMNLAPAVSPSFPGERILFFRSIVPSAGGYGSGYIDCLIPQEWVQHFYQEAAPSQSAVALVRYVNPDTGRNIFEAKLHREGFLTVANSGNNPIVVPPNGYFRFEAWVNQFYTLAPMGSGQGRRRAQ</sequence>
<evidence type="ECO:0000259" key="6">
    <source>
        <dbReference type="Pfam" id="PF08435"/>
    </source>
</evidence>
<organism evidence="7">
    <name type="scientific">Norovirus GII</name>
    <dbReference type="NCBI Taxonomy" id="122929"/>
    <lineage>
        <taxon>Viruses</taxon>
        <taxon>Riboviria</taxon>
        <taxon>Orthornavirae</taxon>
        <taxon>Pisuviricota</taxon>
        <taxon>Pisoniviricetes</taxon>
        <taxon>Picornavirales</taxon>
        <taxon>Caliciviridae</taxon>
        <taxon>Norovirus</taxon>
        <taxon>Norovirus norwalkense</taxon>
        <taxon>Norwalk virus</taxon>
    </lineage>
</organism>
<dbReference type="Gene3D" id="2.60.120.20">
    <property type="match status" value="1"/>
</dbReference>
<dbReference type="InterPro" id="IPR033703">
    <property type="entry name" value="Rhv-like"/>
</dbReference>
<dbReference type="EMBL" id="MH279832">
    <property type="protein sequence ID" value="AWT08256.1"/>
    <property type="molecule type" value="Genomic_RNA"/>
</dbReference>
<dbReference type="InterPro" id="IPR004005">
    <property type="entry name" value="Calicivirus_coat"/>
</dbReference>
<dbReference type="Gene3D" id="2.40.30.120">
    <property type="entry name" value="Positive stranded ssRNA viruses"/>
    <property type="match status" value="1"/>
</dbReference>
<dbReference type="InterPro" id="IPR029053">
    <property type="entry name" value="Viral_coat"/>
</dbReference>
<name>A0A499QR61_NORV</name>
<dbReference type="Pfam" id="PF08435">
    <property type="entry name" value="Calici_coat_C"/>
    <property type="match status" value="1"/>
</dbReference>
<keyword evidence="4" id="KW-1035">Host cytoplasm</keyword>
<evidence type="ECO:0000313" key="7">
    <source>
        <dbReference type="EMBL" id="AWT08256.1"/>
    </source>
</evidence>
<reference evidence="7" key="1">
    <citation type="submission" date="2018-04" db="EMBL/GenBank/DDBJ databases">
        <title>Analysis of GII.P7_GII.6 Noroviruses reveals non-linear evolution.</title>
        <authorList>
            <person name="Martella V."/>
            <person name="Diakoudi G."/>
            <person name="Lanave G."/>
            <person name="Buonavoglia C."/>
            <person name="Catella C."/>
        </authorList>
    </citation>
    <scope>NUCLEOTIDE SEQUENCE</scope>
    <source>
        <strain evidence="7">GII.P7_GII.6a/PA309/2011/ITA</strain>
    </source>
</reference>
<dbReference type="GO" id="GO:0044423">
    <property type="term" value="C:virion component"/>
    <property type="evidence" value="ECO:0007669"/>
    <property type="project" value="UniProtKB-KW"/>
</dbReference>
<dbReference type="InterPro" id="IPR013643">
    <property type="entry name" value="Calicivirus_coat_C"/>
</dbReference>
<proteinExistence type="predicted"/>
<protein>
    <submittedName>
        <fullName evidence="7">VP1</fullName>
    </submittedName>
</protein>
<evidence type="ECO:0000256" key="2">
    <source>
        <dbReference type="ARBA" id="ARBA00004328"/>
    </source>
</evidence>
<dbReference type="CDD" id="cd00205">
    <property type="entry name" value="rhv_like"/>
    <property type="match status" value="1"/>
</dbReference>
<keyword evidence="3" id="KW-0946">Virion</keyword>
<feature type="domain" description="Calicivirus coat protein C-terminal" evidence="6">
    <location>
        <begin position="316"/>
        <end position="548"/>
    </location>
</feature>
<accession>A0A499QR61</accession>
<gene>
    <name evidence="7" type="primary">ORF2</name>
</gene>
<comment type="subcellular location">
    <subcellularLocation>
        <location evidence="1">Host cytoplasm</location>
    </subcellularLocation>
    <subcellularLocation>
        <location evidence="2">Virion</location>
    </subcellularLocation>
</comment>
<dbReference type="Gene3D" id="2.40.510.10">
    <property type="entry name" value="Positive stranded ssRNA viruses"/>
    <property type="match status" value="1"/>
</dbReference>
<dbReference type="Pfam" id="PF00915">
    <property type="entry name" value="Calici_coat"/>
    <property type="match status" value="1"/>
</dbReference>
<evidence type="ECO:0000256" key="4">
    <source>
        <dbReference type="ARBA" id="ARBA00023200"/>
    </source>
</evidence>
<dbReference type="GO" id="GO:0030430">
    <property type="term" value="C:host cell cytoplasm"/>
    <property type="evidence" value="ECO:0007669"/>
    <property type="project" value="UniProtKB-SubCell"/>
</dbReference>
<evidence type="ECO:0000256" key="1">
    <source>
        <dbReference type="ARBA" id="ARBA00004192"/>
    </source>
</evidence>